<dbReference type="SUPFAM" id="SSF69255">
    <property type="entry name" value="gp5 N-terminal domain-like"/>
    <property type="match status" value="1"/>
</dbReference>
<dbReference type="AlphaFoldDB" id="A0A5E4W728"/>
<dbReference type="Pfam" id="PF05954">
    <property type="entry name" value="Phage_GPD"/>
    <property type="match status" value="1"/>
</dbReference>
<dbReference type="Proteomes" id="UP000382577">
    <property type="component" value="Unassembled WGS sequence"/>
</dbReference>
<keyword evidence="4" id="KW-0436">Ligase</keyword>
<gene>
    <name evidence="4" type="primary">vgrG1</name>
    <name evidence="4" type="ORF">PFI31113_03040</name>
</gene>
<dbReference type="InterPro" id="IPR045506">
    <property type="entry name" value="DUF6484"/>
</dbReference>
<dbReference type="EC" id="6.3.2.-" evidence="4"/>
<evidence type="ECO:0000313" key="5">
    <source>
        <dbReference type="Proteomes" id="UP000382577"/>
    </source>
</evidence>
<dbReference type="Pfam" id="PF20093">
    <property type="entry name" value="DUF6484"/>
    <property type="match status" value="1"/>
</dbReference>
<reference evidence="4 5" key="1">
    <citation type="submission" date="2019-08" db="EMBL/GenBank/DDBJ databases">
        <authorList>
            <person name="Peeters C."/>
        </authorList>
    </citation>
    <scope>NUCLEOTIDE SEQUENCE [LARGE SCALE GENOMIC DNA]</scope>
    <source>
        <strain evidence="4 5">LMG 31113</strain>
    </source>
</reference>
<proteinExistence type="predicted"/>
<dbReference type="InterPro" id="IPR017847">
    <property type="entry name" value="T6SS_RhsGE_Vgr_subset"/>
</dbReference>
<dbReference type="GO" id="GO:0016874">
    <property type="term" value="F:ligase activity"/>
    <property type="evidence" value="ECO:0007669"/>
    <property type="project" value="UniProtKB-KW"/>
</dbReference>
<dbReference type="Pfam" id="PF10106">
    <property type="entry name" value="DUF2345"/>
    <property type="match status" value="1"/>
</dbReference>
<dbReference type="Gene3D" id="3.55.50.10">
    <property type="entry name" value="Baseplate protein-like domains"/>
    <property type="match status" value="1"/>
</dbReference>
<evidence type="ECO:0000313" key="4">
    <source>
        <dbReference type="EMBL" id="VVE19679.1"/>
    </source>
</evidence>
<dbReference type="SUPFAM" id="SSF69279">
    <property type="entry name" value="Phage tail proteins"/>
    <property type="match status" value="2"/>
</dbReference>
<dbReference type="InterPro" id="IPR006533">
    <property type="entry name" value="T6SS_Vgr_RhsGE"/>
</dbReference>
<protein>
    <submittedName>
        <fullName evidence="4">Actin cross-linking toxin VgrG1</fullName>
        <ecNumber evidence="4">6.3.2.-</ecNumber>
    </submittedName>
</protein>
<accession>A0A5E4W728</accession>
<feature type="domain" description="Putative type VI secretion system Rhs element associated Vgr" evidence="2">
    <location>
        <begin position="483"/>
        <end position="582"/>
    </location>
</feature>
<feature type="domain" description="DUF6484" evidence="3">
    <location>
        <begin position="417"/>
        <end position="461"/>
    </location>
</feature>
<evidence type="ECO:0000259" key="2">
    <source>
        <dbReference type="Pfam" id="PF13296"/>
    </source>
</evidence>
<name>A0A5E4W728_9BURK</name>
<feature type="domain" description="DUF2345" evidence="1">
    <location>
        <begin position="601"/>
        <end position="741"/>
    </location>
</feature>
<dbReference type="InterPro" id="IPR018769">
    <property type="entry name" value="VgrG2_DUF2345"/>
</dbReference>
<dbReference type="Gene3D" id="4.10.220.110">
    <property type="match status" value="1"/>
</dbReference>
<dbReference type="EMBL" id="CABPRW010000006">
    <property type="protein sequence ID" value="VVE19679.1"/>
    <property type="molecule type" value="Genomic_DNA"/>
</dbReference>
<sequence>MSTIAPSQAYELKLAPHPAPFSVLKFTGSDRISQLYRYEIEFTSPQAGIPMESVLGRPARFSIEPVSPNGHWNALAQTAENGQSSSYIIHGIVTAFDEFETSADQTRYRVVLEPKLADLNRAATSRLFQKQTLEEIVTSILRHEGYAAGVDFIFKLRDQNYKRREYVTQYRETTIAFIQRLCAEAGVWFRFEQKKDRAAIVFGDDVDAYSRKQRVLPYRRDGGVESSGAEAVMTLQKCTRRVPEAVRLHDYNHRAADIPLLVEKNAARDDATTNAVDYQWGEHYETPEEGERIARIRHEAHLARQLTLSGTGNPFWLEAGEVLGVEPAPSDAPHGIFVTSITSRGSRSEAFSIEFEGIASHRIWRTPLDTISRPVVDGILPARVTSPNNYQYAYLDEHGRYVVKLPFDLDQWSPGGTSRPVRMAKPYSGGNYGHHFPLIDGAEVALIFTNGDPDRPIIVGAMHNSEQPDLVIGENKSRNLIVTAAGNVQRMEDLRGSEHVHLSTPYQASELNLGHMVGGEAKTRGTGAELRSDGHAAARGAKGLLLSAEAQAGGTGQHLAMPSADQTLLQAQQILGSLNTVASAAKALLADVDTQRSLIEQHLNKLQRPAIVATAPEGIGIASGQDMQIAAHKQMFVTAGEGLDVGVMKRITVAAGEALSFLAGKLGIRLFAAKGKVQIEAQADGMELLSMHDMSISSADGQITMTGKQGVTIGDGSGAYLKLSGGKVMLGSPAGEIELHGDLSVLSPQGGSFKFPSWADSQLSLQKAHVNFSVSE</sequence>
<organism evidence="4 5">
    <name type="scientific">Pandoraea fibrosis</name>
    <dbReference type="NCBI Taxonomy" id="1891094"/>
    <lineage>
        <taxon>Bacteria</taxon>
        <taxon>Pseudomonadati</taxon>
        <taxon>Pseudomonadota</taxon>
        <taxon>Betaproteobacteria</taxon>
        <taxon>Burkholderiales</taxon>
        <taxon>Burkholderiaceae</taxon>
        <taxon>Pandoraea</taxon>
    </lineage>
</organism>
<dbReference type="Pfam" id="PF13296">
    <property type="entry name" value="T6SS_Vgr"/>
    <property type="match status" value="1"/>
</dbReference>
<evidence type="ECO:0000259" key="1">
    <source>
        <dbReference type="Pfam" id="PF10106"/>
    </source>
</evidence>
<dbReference type="OrthoDB" id="8590234at2"/>
<evidence type="ECO:0000259" key="3">
    <source>
        <dbReference type="Pfam" id="PF20093"/>
    </source>
</evidence>
<dbReference type="Gene3D" id="2.40.50.230">
    <property type="entry name" value="Gp5 N-terminal domain"/>
    <property type="match status" value="1"/>
</dbReference>
<dbReference type="RefSeq" id="WP_150600068.1">
    <property type="nucleotide sequence ID" value="NZ_CABPRW010000006.1"/>
</dbReference>
<dbReference type="InterPro" id="IPR028244">
    <property type="entry name" value="T6SS_Rhs_Vgr_dom"/>
</dbReference>
<dbReference type="NCBIfam" id="TIGR01646">
    <property type="entry name" value="vgr_GE"/>
    <property type="match status" value="1"/>
</dbReference>
<dbReference type="NCBIfam" id="TIGR03361">
    <property type="entry name" value="VI_Rhs_Vgr"/>
    <property type="match status" value="1"/>
</dbReference>
<dbReference type="InterPro" id="IPR037026">
    <property type="entry name" value="Vgr_OB-fold_dom_sf"/>
</dbReference>
<dbReference type="Gene3D" id="2.30.110.50">
    <property type="match status" value="1"/>
</dbReference>